<feature type="region of interest" description="Disordered" evidence="1">
    <location>
        <begin position="259"/>
        <end position="297"/>
    </location>
</feature>
<dbReference type="RefSeq" id="XP_027331198.1">
    <property type="nucleotide sequence ID" value="XM_027475397.1"/>
</dbReference>
<dbReference type="InterPro" id="IPR040276">
    <property type="entry name" value="At4g26450-like"/>
</dbReference>
<sequence>MHPRQRSPRGFYPSEYRHRDVGFGRGHLGRRGGGGGGVGGGDIFIEAGRLAAEYLVSQGLLPPNVLSLKWNNHNGGFKKHVGAGEIPAEGGRTSALARLGNAVEGGPSGRRKLGFDEFGQKGRRRGSFSRNNGLDWGRDYRRNGSWSDRDRFRGTPEMKDDDDGGGGGVSVRQQDEDLQHQQVGGSGDVVDDVSQKLNSNEFVPRSEDGDGLNATEMDTDRVSGELVDLKQSAFGAAGKDVCDMDMEFAKSSNDLDNASAGVKEVKDGDGNDDNDEKLSVSKNLSAQSSDQDNSSSGGAVIDLLSSCKFVKLPTRMRSSLVRKNLKARVLGSNGDASTRDIGDLPEPEVLAENESVKESSSGDLLVDKTYDIVHLDPDIAEVEPIHAAENVKELDTACKAEEVQSIGSQSSQDGGYMHDNKHQEASAALSEYGSCSSLAEERGEKRVAEDDDVREDNKRLREWLPSLVPKTGDYFLHSEPIEVKESPGEDEISHIDKVTLTSDQGSLMSSSQFTEGGDRPFLQCSEEKPSLPSSFRTCDLNLIEASEVHENHVDHPVLIFPPAVSETKKAVPIDIDLTMSHASVSGKFSTHTAGGKEIEVIDLENDSIQEEKPMDNIDRKTETMFPGLEGFSNHAQNAADMHDVQDGYGLMISELLGPDFPNCSSVPGNINSVHNEMNLHNGTVSMLSSNQGTLAEDDSIYMSLEELSFLRPWEQPPSQDYQKHF</sequence>
<evidence type="ECO:0000313" key="3">
    <source>
        <dbReference type="RefSeq" id="XP_027331198.1"/>
    </source>
</evidence>
<feature type="compositionally biased region" description="Low complexity" evidence="1">
    <location>
        <begin position="283"/>
        <end position="297"/>
    </location>
</feature>
<keyword evidence="2" id="KW-1185">Reference proteome</keyword>
<feature type="compositionally biased region" description="Basic and acidic residues" evidence="1">
    <location>
        <begin position="136"/>
        <end position="158"/>
    </location>
</feature>
<feature type="region of interest" description="Disordered" evidence="1">
    <location>
        <begin position="102"/>
        <end position="171"/>
    </location>
</feature>
<name>A0A8B8JKH6_ABRPR</name>
<protein>
    <submittedName>
        <fullName evidence="3">Uncharacterized protein At4g26450 isoform X1</fullName>
    </submittedName>
</protein>
<dbReference type="KEGG" id="aprc:113846774"/>
<dbReference type="AlphaFoldDB" id="A0A8B8JKH6"/>
<organism evidence="2 3">
    <name type="scientific">Abrus precatorius</name>
    <name type="common">Indian licorice</name>
    <name type="synonym">Glycine abrus</name>
    <dbReference type="NCBI Taxonomy" id="3816"/>
    <lineage>
        <taxon>Eukaryota</taxon>
        <taxon>Viridiplantae</taxon>
        <taxon>Streptophyta</taxon>
        <taxon>Embryophyta</taxon>
        <taxon>Tracheophyta</taxon>
        <taxon>Spermatophyta</taxon>
        <taxon>Magnoliopsida</taxon>
        <taxon>eudicotyledons</taxon>
        <taxon>Gunneridae</taxon>
        <taxon>Pentapetalae</taxon>
        <taxon>rosids</taxon>
        <taxon>fabids</taxon>
        <taxon>Fabales</taxon>
        <taxon>Fabaceae</taxon>
        <taxon>Papilionoideae</taxon>
        <taxon>50 kb inversion clade</taxon>
        <taxon>NPAAA clade</taxon>
        <taxon>indigoferoid/millettioid clade</taxon>
        <taxon>Abreae</taxon>
        <taxon>Abrus</taxon>
    </lineage>
</organism>
<reference evidence="3" key="2">
    <citation type="submission" date="2025-08" db="UniProtKB">
        <authorList>
            <consortium name="RefSeq"/>
        </authorList>
    </citation>
    <scope>IDENTIFICATION</scope>
    <source>
        <tissue evidence="3">Young leaves</tissue>
    </source>
</reference>
<proteinExistence type="predicted"/>
<accession>A0A8B8JKH6</accession>
<reference evidence="2" key="1">
    <citation type="journal article" date="2019" name="Toxins">
        <title>Detection of Abrin-Like and Prepropulchellin-Like Toxin Genes and Transcripts Using Whole Genome Sequencing and Full-Length Transcript Sequencing of Abrus precatorius.</title>
        <authorList>
            <person name="Hovde B.T."/>
            <person name="Daligault H.E."/>
            <person name="Hanschen E.R."/>
            <person name="Kunde Y.A."/>
            <person name="Johnson M.B."/>
            <person name="Starkenburg S.R."/>
            <person name="Johnson S.L."/>
        </authorList>
    </citation>
    <scope>NUCLEOTIDE SEQUENCE [LARGE SCALE GENOMIC DNA]</scope>
</reference>
<dbReference type="Proteomes" id="UP000694853">
    <property type="component" value="Unplaced"/>
</dbReference>
<dbReference type="PANTHER" id="PTHR36056:SF1">
    <property type="entry name" value="PROTEIN, PUTATIVE-RELATED"/>
    <property type="match status" value="1"/>
</dbReference>
<gene>
    <name evidence="3" type="primary">LOC113846774</name>
</gene>
<feature type="compositionally biased region" description="Low complexity" evidence="1">
    <location>
        <begin position="406"/>
        <end position="415"/>
    </location>
</feature>
<dbReference type="GeneID" id="113846774"/>
<feature type="region of interest" description="Disordered" evidence="1">
    <location>
        <begin position="406"/>
        <end position="433"/>
    </location>
</feature>
<evidence type="ECO:0000313" key="2">
    <source>
        <dbReference type="Proteomes" id="UP000694853"/>
    </source>
</evidence>
<dbReference type="PANTHER" id="PTHR36056">
    <property type="entry name" value="PROTEIN, PUTATIVE-RELATED"/>
    <property type="match status" value="1"/>
</dbReference>
<evidence type="ECO:0000256" key="1">
    <source>
        <dbReference type="SAM" id="MobiDB-lite"/>
    </source>
</evidence>
<dbReference type="OrthoDB" id="765741at2759"/>